<protein>
    <submittedName>
        <fullName evidence="2">Uncharacterized protein</fullName>
    </submittedName>
</protein>
<name>A0A0E9V0N2_ANGAN</name>
<evidence type="ECO:0000313" key="2">
    <source>
        <dbReference type="EMBL" id="JAH71556.1"/>
    </source>
</evidence>
<feature type="signal peptide" evidence="1">
    <location>
        <begin position="1"/>
        <end position="19"/>
    </location>
</feature>
<feature type="chain" id="PRO_5002433482" evidence="1">
    <location>
        <begin position="20"/>
        <end position="31"/>
    </location>
</feature>
<evidence type="ECO:0000256" key="1">
    <source>
        <dbReference type="SAM" id="SignalP"/>
    </source>
</evidence>
<dbReference type="EMBL" id="GBXM01037021">
    <property type="protein sequence ID" value="JAH71556.1"/>
    <property type="molecule type" value="Transcribed_RNA"/>
</dbReference>
<accession>A0A0E9V0N2</accession>
<reference evidence="2" key="1">
    <citation type="submission" date="2014-11" db="EMBL/GenBank/DDBJ databases">
        <authorList>
            <person name="Amaro Gonzalez C."/>
        </authorList>
    </citation>
    <scope>NUCLEOTIDE SEQUENCE</scope>
</reference>
<organism evidence="2">
    <name type="scientific">Anguilla anguilla</name>
    <name type="common">European freshwater eel</name>
    <name type="synonym">Muraena anguilla</name>
    <dbReference type="NCBI Taxonomy" id="7936"/>
    <lineage>
        <taxon>Eukaryota</taxon>
        <taxon>Metazoa</taxon>
        <taxon>Chordata</taxon>
        <taxon>Craniata</taxon>
        <taxon>Vertebrata</taxon>
        <taxon>Euteleostomi</taxon>
        <taxon>Actinopterygii</taxon>
        <taxon>Neopterygii</taxon>
        <taxon>Teleostei</taxon>
        <taxon>Anguilliformes</taxon>
        <taxon>Anguillidae</taxon>
        <taxon>Anguilla</taxon>
    </lineage>
</organism>
<keyword evidence="1" id="KW-0732">Signal</keyword>
<proteinExistence type="predicted"/>
<dbReference type="AlphaFoldDB" id="A0A0E9V0N2"/>
<sequence>MSQILLLICNVWLLLLSHTQLCCSVLKHRQK</sequence>
<reference evidence="2" key="2">
    <citation type="journal article" date="2015" name="Fish Shellfish Immunol.">
        <title>Early steps in the European eel (Anguilla anguilla)-Vibrio vulnificus interaction in the gills: Role of the RtxA13 toxin.</title>
        <authorList>
            <person name="Callol A."/>
            <person name="Pajuelo D."/>
            <person name="Ebbesson L."/>
            <person name="Teles M."/>
            <person name="MacKenzie S."/>
            <person name="Amaro C."/>
        </authorList>
    </citation>
    <scope>NUCLEOTIDE SEQUENCE</scope>
</reference>